<dbReference type="Pfam" id="PF00899">
    <property type="entry name" value="ThiF"/>
    <property type="match status" value="1"/>
</dbReference>
<evidence type="ECO:0000313" key="2">
    <source>
        <dbReference type="EMBL" id="MFB2881014.1"/>
    </source>
</evidence>
<dbReference type="CDD" id="cd01483">
    <property type="entry name" value="E1_enzyme_family"/>
    <property type="match status" value="1"/>
</dbReference>
<keyword evidence="2" id="KW-0808">Transferase</keyword>
<evidence type="ECO:0000259" key="1">
    <source>
        <dbReference type="Pfam" id="PF00899"/>
    </source>
</evidence>
<keyword evidence="2" id="KW-0548">Nucleotidyltransferase</keyword>
<dbReference type="InterPro" id="IPR000594">
    <property type="entry name" value="ThiF_NAD_FAD-bd"/>
</dbReference>
<dbReference type="RefSeq" id="WP_413274008.1">
    <property type="nucleotide sequence ID" value="NZ_JBHFNQ010000214.1"/>
</dbReference>
<keyword evidence="3" id="KW-1185">Reference proteome</keyword>
<dbReference type="SUPFAM" id="SSF69572">
    <property type="entry name" value="Activating enzymes of the ubiquitin-like proteins"/>
    <property type="match status" value="1"/>
</dbReference>
<comment type="caution">
    <text evidence="2">The sequence shown here is derived from an EMBL/GenBank/DDBJ whole genome shotgun (WGS) entry which is preliminary data.</text>
</comment>
<dbReference type="Gene3D" id="3.40.50.720">
    <property type="entry name" value="NAD(P)-binding Rossmann-like Domain"/>
    <property type="match status" value="1"/>
</dbReference>
<gene>
    <name evidence="2" type="ORF">ACE1CC_29540</name>
</gene>
<dbReference type="Proteomes" id="UP001576774">
    <property type="component" value="Unassembled WGS sequence"/>
</dbReference>
<sequence>MIDLTYSNSVPILTRHSHQINIWIVGTGGTGGWLVPNLARLSKLMEKSSNKKITCTLVDPDIIEAKNIPRQNFIESEISSNKALILATRYNLALGSNLTAIPEPFHQDLLDNWWTGLTIIIGCVDNAAARYQISQCLELNQNKEPNIWYLDCGNHANSNSGQVLLGSTNQFQLENAFDNPEKPNFCINLPSPTLQHPELLEPLPEELNNTSLSCAEIALLNQQALFVNQQVATIATEYVKSLLLTAELRRFATYFNSDIGSMRSRYICSENITQYTT</sequence>
<dbReference type="EMBL" id="JBHFNQ010000214">
    <property type="protein sequence ID" value="MFB2881014.1"/>
    <property type="molecule type" value="Genomic_DNA"/>
</dbReference>
<feature type="domain" description="THIF-type NAD/FAD binding fold" evidence="1">
    <location>
        <begin position="19"/>
        <end position="137"/>
    </location>
</feature>
<accession>A0ABV4XDX5</accession>
<dbReference type="PANTHER" id="PTHR10953">
    <property type="entry name" value="UBIQUITIN-ACTIVATING ENZYME E1"/>
    <property type="match status" value="1"/>
</dbReference>
<protein>
    <submittedName>
        <fullName evidence="2">ThiF family adenylyltransferase</fullName>
    </submittedName>
</protein>
<evidence type="ECO:0000313" key="3">
    <source>
        <dbReference type="Proteomes" id="UP001576774"/>
    </source>
</evidence>
<proteinExistence type="predicted"/>
<dbReference type="GO" id="GO:0016779">
    <property type="term" value="F:nucleotidyltransferase activity"/>
    <property type="evidence" value="ECO:0007669"/>
    <property type="project" value="UniProtKB-KW"/>
</dbReference>
<dbReference type="InterPro" id="IPR035985">
    <property type="entry name" value="Ubiquitin-activating_enz"/>
</dbReference>
<dbReference type="InterPro" id="IPR045886">
    <property type="entry name" value="ThiF/MoeB/HesA"/>
</dbReference>
<organism evidence="2 3">
    <name type="scientific">Floridaenema aerugineum BLCC-F46</name>
    <dbReference type="NCBI Taxonomy" id="3153654"/>
    <lineage>
        <taxon>Bacteria</taxon>
        <taxon>Bacillati</taxon>
        <taxon>Cyanobacteriota</taxon>
        <taxon>Cyanophyceae</taxon>
        <taxon>Oscillatoriophycideae</taxon>
        <taxon>Aerosakkonematales</taxon>
        <taxon>Aerosakkonemataceae</taxon>
        <taxon>Floridanema</taxon>
        <taxon>Floridanema aerugineum</taxon>
    </lineage>
</organism>
<name>A0ABV4XDX5_9CYAN</name>
<dbReference type="PANTHER" id="PTHR10953:SF247">
    <property type="entry name" value="SLL6053 PROTEIN"/>
    <property type="match status" value="1"/>
</dbReference>
<reference evidence="2 3" key="1">
    <citation type="submission" date="2024-09" db="EMBL/GenBank/DDBJ databases">
        <title>Floridaenema gen nov. (Aerosakkonemataceae, Aerosakkonematales ord. nov., Cyanobacteria) from benthic tropical and subtropical fresh waters, with the description of four new species.</title>
        <authorList>
            <person name="Moretto J.A."/>
            <person name="Berthold D.E."/>
            <person name="Lefler F.W."/>
            <person name="Huang I.-S."/>
            <person name="Laughinghouse H. IV."/>
        </authorList>
    </citation>
    <scope>NUCLEOTIDE SEQUENCE [LARGE SCALE GENOMIC DNA]</scope>
    <source>
        <strain evidence="2 3">BLCC-F46</strain>
    </source>
</reference>